<dbReference type="SUPFAM" id="SSF75615">
    <property type="entry name" value="Siroheme synthase middle domains-like"/>
    <property type="match status" value="1"/>
</dbReference>
<dbReference type="NCBIfam" id="TIGR01470">
    <property type="entry name" value="cysG_Nterm"/>
    <property type="match status" value="1"/>
</dbReference>
<dbReference type="Gene3D" id="3.30.160.110">
    <property type="entry name" value="Siroheme synthase, domain 2"/>
    <property type="match status" value="1"/>
</dbReference>
<dbReference type="InterPro" id="IPR006367">
    <property type="entry name" value="Sirohaem_synthase_N"/>
</dbReference>
<dbReference type="GO" id="GO:0004325">
    <property type="term" value="F:ferrochelatase activity"/>
    <property type="evidence" value="ECO:0007669"/>
    <property type="project" value="InterPro"/>
</dbReference>
<dbReference type="InterPro" id="IPR036291">
    <property type="entry name" value="NAD(P)-bd_dom_sf"/>
</dbReference>
<dbReference type="EC" id="1.3.1.76" evidence="2"/>
<dbReference type="GO" id="GO:0043115">
    <property type="term" value="F:precorrin-2 dehydrogenase activity"/>
    <property type="evidence" value="ECO:0007669"/>
    <property type="project" value="UniProtKB-EC"/>
</dbReference>
<dbReference type="GO" id="GO:0019354">
    <property type="term" value="P:siroheme biosynthetic process"/>
    <property type="evidence" value="ECO:0007669"/>
    <property type="project" value="UniProtKB-UniPathway"/>
</dbReference>
<keyword evidence="5" id="KW-0627">Porphyrin biosynthesis</keyword>
<gene>
    <name evidence="7" type="ORF">CLOHYLEM_05124</name>
</gene>
<dbReference type="Gene3D" id="3.40.50.720">
    <property type="entry name" value="NAD(P)-binding Rossmann-like Domain"/>
    <property type="match status" value="1"/>
</dbReference>
<reference evidence="7" key="1">
    <citation type="submission" date="2009-02" db="EMBL/GenBank/DDBJ databases">
        <authorList>
            <person name="Fulton L."/>
            <person name="Clifton S."/>
            <person name="Fulton B."/>
            <person name="Xu J."/>
            <person name="Minx P."/>
            <person name="Pepin K.H."/>
            <person name="Johnson M."/>
            <person name="Bhonagiri V."/>
            <person name="Nash W.E."/>
            <person name="Mardis E.R."/>
            <person name="Wilson R.K."/>
        </authorList>
    </citation>
    <scope>NUCLEOTIDE SEQUENCE [LARGE SCALE GENOMIC DNA]</scope>
    <source>
        <strain evidence="7">DSM 15053</strain>
    </source>
</reference>
<dbReference type="EMBL" id="ABYI02000019">
    <property type="protein sequence ID" value="EEG74463.1"/>
    <property type="molecule type" value="Genomic_DNA"/>
</dbReference>
<dbReference type="PANTHER" id="PTHR35330:SF1">
    <property type="entry name" value="SIROHEME BIOSYNTHESIS PROTEIN MET8"/>
    <property type="match status" value="1"/>
</dbReference>
<evidence type="ECO:0000256" key="6">
    <source>
        <dbReference type="ARBA" id="ARBA00047561"/>
    </source>
</evidence>
<keyword evidence="3" id="KW-0560">Oxidoreductase</keyword>
<organism evidence="7 8">
    <name type="scientific">[Clostridium] hylemonae DSM 15053</name>
    <dbReference type="NCBI Taxonomy" id="553973"/>
    <lineage>
        <taxon>Bacteria</taxon>
        <taxon>Bacillati</taxon>
        <taxon>Bacillota</taxon>
        <taxon>Clostridia</taxon>
        <taxon>Lachnospirales</taxon>
        <taxon>Lachnospiraceae</taxon>
    </lineage>
</organism>
<comment type="caution">
    <text evidence="7">The sequence shown here is derived from an EMBL/GenBank/DDBJ whole genome shotgun (WGS) entry which is preliminary data.</text>
</comment>
<name>C0BZ85_9FIRM</name>
<keyword evidence="8" id="KW-1185">Reference proteome</keyword>
<reference evidence="7" key="2">
    <citation type="submission" date="2013-06" db="EMBL/GenBank/DDBJ databases">
        <title>Draft genome sequence of Clostridium hylemonae (DSM 15053).</title>
        <authorList>
            <person name="Sudarsanam P."/>
            <person name="Ley R."/>
            <person name="Guruge J."/>
            <person name="Turnbaugh P.J."/>
            <person name="Mahowald M."/>
            <person name="Liep D."/>
            <person name="Gordon J."/>
        </authorList>
    </citation>
    <scope>NUCLEOTIDE SEQUENCE</scope>
    <source>
        <strain evidence="7">DSM 15053</strain>
    </source>
</reference>
<evidence type="ECO:0000256" key="1">
    <source>
        <dbReference type="ARBA" id="ARBA00005010"/>
    </source>
</evidence>
<dbReference type="Proteomes" id="UP000004893">
    <property type="component" value="Unassembled WGS sequence"/>
</dbReference>
<evidence type="ECO:0000256" key="4">
    <source>
        <dbReference type="ARBA" id="ARBA00023027"/>
    </source>
</evidence>
<accession>C0BZ85</accession>
<evidence type="ECO:0000256" key="3">
    <source>
        <dbReference type="ARBA" id="ARBA00023002"/>
    </source>
</evidence>
<protein>
    <recommendedName>
        <fullName evidence="2">precorrin-2 dehydrogenase</fullName>
        <ecNumber evidence="2">1.3.1.76</ecNumber>
    </recommendedName>
</protein>
<sequence length="163" mass="17799">MSGGKEMEKAYFPLFVDLSEKNIVVVGGGTVAARRVETLLTFAGHITVIAPKLQAALVKLETEGKITCLHREYREGDINEAHLVLAATDDREVNRSVKEECRALGQKCGGHILFNAADDRSLCDFYFPAVVQKDEIVIGINSGGKNPGKVKEIRKQLEETDGA</sequence>
<evidence type="ECO:0000313" key="7">
    <source>
        <dbReference type="EMBL" id="EEG74463.1"/>
    </source>
</evidence>
<evidence type="ECO:0000256" key="2">
    <source>
        <dbReference type="ARBA" id="ARBA00012400"/>
    </source>
</evidence>
<dbReference type="AlphaFoldDB" id="C0BZ85"/>
<keyword evidence="4" id="KW-0520">NAD</keyword>
<dbReference type="Pfam" id="PF13241">
    <property type="entry name" value="NAD_binding_7"/>
    <property type="match status" value="1"/>
</dbReference>
<dbReference type="UniPathway" id="UPA00262">
    <property type="reaction ID" value="UER00222"/>
</dbReference>
<dbReference type="PANTHER" id="PTHR35330">
    <property type="entry name" value="SIROHEME BIOSYNTHESIS PROTEIN MET8"/>
    <property type="match status" value="1"/>
</dbReference>
<dbReference type="InterPro" id="IPR028161">
    <property type="entry name" value="Met8-like"/>
</dbReference>
<evidence type="ECO:0000256" key="5">
    <source>
        <dbReference type="ARBA" id="ARBA00023244"/>
    </source>
</evidence>
<dbReference type="eggNOG" id="COG1648">
    <property type="taxonomic scope" value="Bacteria"/>
</dbReference>
<evidence type="ECO:0000313" key="8">
    <source>
        <dbReference type="Proteomes" id="UP000004893"/>
    </source>
</evidence>
<comment type="catalytic activity">
    <reaction evidence="6">
        <text>precorrin-2 + NAD(+) = sirohydrochlorin + NADH + 2 H(+)</text>
        <dbReference type="Rhea" id="RHEA:15613"/>
        <dbReference type="ChEBI" id="CHEBI:15378"/>
        <dbReference type="ChEBI" id="CHEBI:57540"/>
        <dbReference type="ChEBI" id="CHEBI:57945"/>
        <dbReference type="ChEBI" id="CHEBI:58351"/>
        <dbReference type="ChEBI" id="CHEBI:58827"/>
        <dbReference type="EC" id="1.3.1.76"/>
    </reaction>
</comment>
<dbReference type="STRING" id="553973.CLOHYLEM_05124"/>
<comment type="pathway">
    <text evidence="1">Porphyrin-containing compound metabolism; siroheme biosynthesis; sirohydrochlorin from precorrin-2: step 1/1.</text>
</comment>
<proteinExistence type="predicted"/>
<dbReference type="SUPFAM" id="SSF51735">
    <property type="entry name" value="NAD(P)-binding Rossmann-fold domains"/>
    <property type="match status" value="1"/>
</dbReference>
<dbReference type="HOGENOM" id="CLU_011276_8_3_9"/>